<dbReference type="PANTHER" id="PTHR35984">
    <property type="entry name" value="PERIPLASMIC SERINE PROTEASE"/>
    <property type="match status" value="1"/>
</dbReference>
<dbReference type="Gene3D" id="3.90.226.10">
    <property type="entry name" value="2-enoyl-CoA Hydratase, Chain A, domain 1"/>
    <property type="match status" value="1"/>
</dbReference>
<evidence type="ECO:0000313" key="2">
    <source>
        <dbReference type="Proteomes" id="UP001370348"/>
    </source>
</evidence>
<dbReference type="InterPro" id="IPR029045">
    <property type="entry name" value="ClpP/crotonase-like_dom_sf"/>
</dbReference>
<dbReference type="SUPFAM" id="SSF52096">
    <property type="entry name" value="ClpP/crotonase"/>
    <property type="match status" value="1"/>
</dbReference>
<dbReference type="RefSeq" id="WP_394828501.1">
    <property type="nucleotide sequence ID" value="NZ_CP089984.1"/>
</dbReference>
<evidence type="ECO:0000313" key="1">
    <source>
        <dbReference type="EMBL" id="WXB18876.1"/>
    </source>
</evidence>
<gene>
    <name evidence="1" type="ORF">LZC94_16765</name>
</gene>
<keyword evidence="2" id="KW-1185">Reference proteome</keyword>
<sequence length="284" mass="32135">MEQTSLNREAKRVLHGLLLNLEEKLDADVLALIGPILDGVEYKVRRVVEPLTPRRRKLAVVLHTEGGTVEVVERMVNILRNFYDEVLFVVPKFAMSAGTIFAMSGDAILMDYASYLGPIDPQVVREGKLIPALSYLAQYERLIAKSQNGVLSDAEFALLQRLDLGELHQIEMAQELSKSLLVGWLAVYKFKDWTATQSAKRPVARQEREQRAREIADALMDHTRWGSHGRGISMKTLRETLKLQIDDFGADPTLSSIVQRYASLVLDFMDKNDISQLVHSREVF</sequence>
<organism evidence="1 2">
    <name type="scientific">Pendulispora albinea</name>
    <dbReference type="NCBI Taxonomy" id="2741071"/>
    <lineage>
        <taxon>Bacteria</taxon>
        <taxon>Pseudomonadati</taxon>
        <taxon>Myxococcota</taxon>
        <taxon>Myxococcia</taxon>
        <taxon>Myxococcales</taxon>
        <taxon>Sorangiineae</taxon>
        <taxon>Pendulisporaceae</taxon>
        <taxon>Pendulispora</taxon>
    </lineage>
</organism>
<accession>A0ABZ2M8R3</accession>
<protein>
    <recommendedName>
        <fullName evidence="3">Serine dehydrogenasease</fullName>
    </recommendedName>
</protein>
<reference evidence="1 2" key="1">
    <citation type="submission" date="2021-12" db="EMBL/GenBank/DDBJ databases">
        <title>Discovery of the Pendulisporaceae a myxobacterial family with distinct sporulation behavior and unique specialized metabolism.</title>
        <authorList>
            <person name="Garcia R."/>
            <person name="Popoff A."/>
            <person name="Bader C.D."/>
            <person name="Loehr J."/>
            <person name="Walesch S."/>
            <person name="Walt C."/>
            <person name="Boldt J."/>
            <person name="Bunk B."/>
            <person name="Haeckl F.J.F.P.J."/>
            <person name="Gunesch A.P."/>
            <person name="Birkelbach J."/>
            <person name="Nuebel U."/>
            <person name="Pietschmann T."/>
            <person name="Bach T."/>
            <person name="Mueller R."/>
        </authorList>
    </citation>
    <scope>NUCLEOTIDE SEQUENCE [LARGE SCALE GENOMIC DNA]</scope>
    <source>
        <strain evidence="1 2">MSr11954</strain>
    </source>
</reference>
<dbReference type="Pfam" id="PF01972">
    <property type="entry name" value="SDH_protease"/>
    <property type="match status" value="1"/>
</dbReference>
<proteinExistence type="predicted"/>
<dbReference type="PANTHER" id="PTHR35984:SF1">
    <property type="entry name" value="PERIPLASMIC SERINE PROTEASE"/>
    <property type="match status" value="1"/>
</dbReference>
<dbReference type="InterPro" id="IPR002825">
    <property type="entry name" value="Pept_S49_ser-pept_pro"/>
</dbReference>
<evidence type="ECO:0008006" key="3">
    <source>
        <dbReference type="Google" id="ProtNLM"/>
    </source>
</evidence>
<dbReference type="Proteomes" id="UP001370348">
    <property type="component" value="Chromosome"/>
</dbReference>
<dbReference type="EMBL" id="CP089984">
    <property type="protein sequence ID" value="WXB18876.1"/>
    <property type="molecule type" value="Genomic_DNA"/>
</dbReference>
<name>A0ABZ2M8R3_9BACT</name>